<dbReference type="GO" id="GO:0030170">
    <property type="term" value="F:pyridoxal phosphate binding"/>
    <property type="evidence" value="ECO:0007669"/>
    <property type="project" value="TreeGrafter"/>
</dbReference>
<dbReference type="FunFam" id="3.40.640.10:FF:000005">
    <property type="entry name" value="Glycine dehydrogenase (decarboxylating), mitochondrial"/>
    <property type="match status" value="1"/>
</dbReference>
<dbReference type="PANTHER" id="PTHR11773">
    <property type="entry name" value="GLYCINE DEHYDROGENASE, DECARBOXYLATING"/>
    <property type="match status" value="1"/>
</dbReference>
<dbReference type="Pfam" id="PF02347">
    <property type="entry name" value="GDC-P"/>
    <property type="match status" value="2"/>
</dbReference>
<dbReference type="InterPro" id="IPR020581">
    <property type="entry name" value="GDC_P"/>
</dbReference>
<dbReference type="NCBIfam" id="TIGR00461">
    <property type="entry name" value="gcvP"/>
    <property type="match status" value="1"/>
</dbReference>
<dbReference type="InterPro" id="IPR049315">
    <property type="entry name" value="GDC-P_N"/>
</dbReference>
<sequence>MDTNAFALRHIGPRKEDQQLMLEALGLETLDQLIYETIPDNIRLKNGLNLDEPMTEYEYLLHIHNLSKKNKARKTYIGLGYHPTVMPAVIQRNILENPGWYTAYTPYQAEIAQGRLEALLNFQTMVTDLTGMEIANASLLDESTAAAEAMSLLFAVRSRDQKKAGLHKFFVSEDILPQTLSLLQTRATPIGIELVVGKEDTFDFSTDFFGAILQYPGKDGQITDIKSFIEKANAAEIKVAVAADILSLVKLEAPGKFGADVVVGTTQRFGIPMGYGGPHAAYFATKEAYKRDLPGRIIGVTKDTDGKRALRMALQTREQHIKRDKATSNICTAQVLLAVMASMYAVYHGPKGLKFIADQVHNKASKLAEALKSLGYEQVNTSFFDTLQIKTKAKKIKKIASIKKVNLWYPNKNTVTLAINETTSIRDINYLISIFAEAAGKEPFKITEVNTANNIDEFVARTSEFLTLEIFNKYHSETELMRYIKSLERKDLALNHSMISLGSCTMKLNAASEMLPLSIFKWANIHPFVPLKQAKGYLEVLKALEDQLTEITGFAATSLQPNSGAQGEFAGLMVIKAYHESRGDHHRNICIIPSSAHGTNPASAVMAGMKVVVTKSTKEGNIDVDDLREKAELHKDNLSALMVTYPSTHGVYESAIKEITQIIHDNGGQVYMDGANMNAQVGLTNPGNIGADVCHLNLHKTFAIPHGGGGPGVGPICVAKQLAPFLPSNPIIKTGGKQAITAISGAPFGSALACLISYGYIKMLGASGLTESTKIAILNANYIKHRLEGAYETLYSGERGRAAHEMIIDCRPFKAHGIEVTDIAKRLMDYGFHAPTVSFPVAGTMMIEPTESESKAEIDRFCDAMISIKHEIDAVTADETNNVLKNAPHTLEMITADEWHFPYSRKKAAFPLEYLHSNKFWPTVRRVDDAYGDRNLICTCAPIEDYIEA</sequence>
<feature type="modified residue" description="N6-(pyridoxal phosphate)lysine" evidence="8 9">
    <location>
        <position position="700"/>
    </location>
</feature>
<dbReference type="SUPFAM" id="SSF53383">
    <property type="entry name" value="PLP-dependent transferases"/>
    <property type="match status" value="2"/>
</dbReference>
<evidence type="ECO:0000256" key="6">
    <source>
        <dbReference type="ARBA" id="ARBA00023002"/>
    </source>
</evidence>
<dbReference type="GO" id="GO:0005960">
    <property type="term" value="C:glycine cleavage complex"/>
    <property type="evidence" value="ECO:0007669"/>
    <property type="project" value="TreeGrafter"/>
</dbReference>
<dbReference type="Pfam" id="PF21478">
    <property type="entry name" value="GcvP2_C"/>
    <property type="match status" value="1"/>
</dbReference>
<evidence type="ECO:0000256" key="3">
    <source>
        <dbReference type="ARBA" id="ARBA00010756"/>
    </source>
</evidence>
<comment type="cofactor">
    <cofactor evidence="1 8 9">
        <name>pyridoxal 5'-phosphate</name>
        <dbReference type="ChEBI" id="CHEBI:597326"/>
    </cofactor>
</comment>
<dbReference type="GO" id="GO:0016594">
    <property type="term" value="F:glycine binding"/>
    <property type="evidence" value="ECO:0007669"/>
    <property type="project" value="TreeGrafter"/>
</dbReference>
<feature type="domain" description="Glycine cleavage system P-protein N-terminal" evidence="10">
    <location>
        <begin position="471"/>
        <end position="727"/>
    </location>
</feature>
<gene>
    <name evidence="8" type="primary">gcvP</name>
    <name evidence="12" type="ORF">CLV33_101184</name>
</gene>
<dbReference type="GO" id="GO:0019464">
    <property type="term" value="P:glycine decarboxylation via glycine cleavage system"/>
    <property type="evidence" value="ECO:0007669"/>
    <property type="project" value="UniProtKB-UniRule"/>
</dbReference>
<proteinExistence type="inferred from homology"/>
<organism evidence="12 13">
    <name type="scientific">Jejuia pallidilutea</name>
    <dbReference type="NCBI Taxonomy" id="504487"/>
    <lineage>
        <taxon>Bacteria</taxon>
        <taxon>Pseudomonadati</taxon>
        <taxon>Bacteroidota</taxon>
        <taxon>Flavobacteriia</taxon>
        <taxon>Flavobacteriales</taxon>
        <taxon>Flavobacteriaceae</taxon>
        <taxon>Jejuia</taxon>
    </lineage>
</organism>
<evidence type="ECO:0000256" key="2">
    <source>
        <dbReference type="ARBA" id="ARBA00003788"/>
    </source>
</evidence>
<dbReference type="RefSeq" id="WP_105472320.1">
    <property type="nucleotide sequence ID" value="NZ_PVEO01000001.1"/>
</dbReference>
<evidence type="ECO:0000313" key="13">
    <source>
        <dbReference type="Proteomes" id="UP000251545"/>
    </source>
</evidence>
<accession>A0A362XG38</accession>
<keyword evidence="5 8" id="KW-0663">Pyridoxal phosphate</keyword>
<dbReference type="InterPro" id="IPR015421">
    <property type="entry name" value="PyrdxlP-dep_Trfase_major"/>
</dbReference>
<dbReference type="NCBIfam" id="NF003346">
    <property type="entry name" value="PRK04366.1"/>
    <property type="match status" value="1"/>
</dbReference>
<comment type="subunit">
    <text evidence="4 8">The glycine cleavage system is composed of four proteins: P, T, L and H.</text>
</comment>
<dbReference type="GO" id="GO:0005829">
    <property type="term" value="C:cytosol"/>
    <property type="evidence" value="ECO:0007669"/>
    <property type="project" value="TreeGrafter"/>
</dbReference>
<evidence type="ECO:0000259" key="10">
    <source>
        <dbReference type="Pfam" id="PF02347"/>
    </source>
</evidence>
<feature type="domain" description="Glycine dehydrogenase C-terminal" evidence="11">
    <location>
        <begin position="772"/>
        <end position="889"/>
    </location>
</feature>
<dbReference type="Gene3D" id="3.40.640.10">
    <property type="entry name" value="Type I PLP-dependent aspartate aminotransferase-like (Major domain)"/>
    <property type="match status" value="2"/>
</dbReference>
<reference evidence="12 13" key="1">
    <citation type="submission" date="2018-02" db="EMBL/GenBank/DDBJ databases">
        <title>Genomic Encyclopedia of Archaeal and Bacterial Type Strains, Phase II (KMG-II): from individual species to whole genera.</title>
        <authorList>
            <person name="Goeker M."/>
        </authorList>
    </citation>
    <scope>NUCLEOTIDE SEQUENCE [LARGE SCALE GENOMIC DNA]</scope>
    <source>
        <strain evidence="12 13">DSM 21165</strain>
    </source>
</reference>
<evidence type="ECO:0000256" key="8">
    <source>
        <dbReference type="HAMAP-Rule" id="MF_00711"/>
    </source>
</evidence>
<feature type="domain" description="Glycine cleavage system P-protein N-terminal" evidence="10">
    <location>
        <begin position="9"/>
        <end position="435"/>
    </location>
</feature>
<dbReference type="HAMAP" id="MF_00711">
    <property type="entry name" value="GcvP"/>
    <property type="match status" value="1"/>
</dbReference>
<dbReference type="EMBL" id="PVEO01000001">
    <property type="protein sequence ID" value="PQV51262.1"/>
    <property type="molecule type" value="Genomic_DNA"/>
</dbReference>
<evidence type="ECO:0000256" key="7">
    <source>
        <dbReference type="ARBA" id="ARBA00049026"/>
    </source>
</evidence>
<evidence type="ECO:0000256" key="5">
    <source>
        <dbReference type="ARBA" id="ARBA00022898"/>
    </source>
</evidence>
<dbReference type="GO" id="GO:0004375">
    <property type="term" value="F:glycine dehydrogenase (decarboxylating) activity"/>
    <property type="evidence" value="ECO:0007669"/>
    <property type="project" value="UniProtKB-EC"/>
</dbReference>
<dbReference type="InterPro" id="IPR015424">
    <property type="entry name" value="PyrdxlP-dep_Trfase"/>
</dbReference>
<dbReference type="EC" id="1.4.4.2" evidence="8"/>
<evidence type="ECO:0000256" key="9">
    <source>
        <dbReference type="PIRSR" id="PIRSR603437-50"/>
    </source>
</evidence>
<evidence type="ECO:0000313" key="12">
    <source>
        <dbReference type="EMBL" id="PQV51262.1"/>
    </source>
</evidence>
<dbReference type="Proteomes" id="UP000251545">
    <property type="component" value="Unassembled WGS sequence"/>
</dbReference>
<dbReference type="Gene3D" id="3.90.1150.10">
    <property type="entry name" value="Aspartate Aminotransferase, domain 1"/>
    <property type="match status" value="2"/>
</dbReference>
<dbReference type="FunFam" id="3.40.640.10:FF:000007">
    <property type="entry name" value="glycine dehydrogenase (Decarboxylating), mitochondrial"/>
    <property type="match status" value="1"/>
</dbReference>
<comment type="function">
    <text evidence="2 8">The glycine cleavage system catalyzes the degradation of glycine. The P protein binds the alpha-amino group of glycine through its pyridoxal phosphate cofactor; CO(2) is released and the remaining methylamine moiety is then transferred to the lipoamide cofactor of the H protein.</text>
</comment>
<dbReference type="CDD" id="cd00613">
    <property type="entry name" value="GDC-P"/>
    <property type="match status" value="2"/>
</dbReference>
<dbReference type="PANTHER" id="PTHR11773:SF1">
    <property type="entry name" value="GLYCINE DEHYDROGENASE (DECARBOXYLATING), MITOCHONDRIAL"/>
    <property type="match status" value="1"/>
</dbReference>
<evidence type="ECO:0000256" key="4">
    <source>
        <dbReference type="ARBA" id="ARBA00011690"/>
    </source>
</evidence>
<evidence type="ECO:0000259" key="11">
    <source>
        <dbReference type="Pfam" id="PF21478"/>
    </source>
</evidence>
<keyword evidence="6 8" id="KW-0560">Oxidoreductase</keyword>
<evidence type="ECO:0000256" key="1">
    <source>
        <dbReference type="ARBA" id="ARBA00001933"/>
    </source>
</evidence>
<comment type="similarity">
    <text evidence="3 8">Belongs to the GcvP family.</text>
</comment>
<dbReference type="InterPro" id="IPR049316">
    <property type="entry name" value="GDC-P_C"/>
</dbReference>
<name>A0A362XG38_9FLAO</name>
<protein>
    <recommendedName>
        <fullName evidence="8">Glycine dehydrogenase (decarboxylating)</fullName>
        <ecNumber evidence="8">1.4.4.2</ecNumber>
    </recommendedName>
    <alternativeName>
        <fullName evidence="8">Glycine cleavage system P-protein</fullName>
    </alternativeName>
    <alternativeName>
        <fullName evidence="8">Glycine decarboxylase</fullName>
    </alternativeName>
    <alternativeName>
        <fullName evidence="8">Glycine dehydrogenase (aminomethyl-transferring)</fullName>
    </alternativeName>
</protein>
<dbReference type="InterPro" id="IPR003437">
    <property type="entry name" value="GcvP"/>
</dbReference>
<dbReference type="AlphaFoldDB" id="A0A362XG38"/>
<comment type="catalytic activity">
    <reaction evidence="7 8">
        <text>N(6)-[(R)-lipoyl]-L-lysyl-[glycine-cleavage complex H protein] + glycine + H(+) = N(6)-[(R)-S(8)-aminomethyldihydrolipoyl]-L-lysyl-[glycine-cleavage complex H protein] + CO2</text>
        <dbReference type="Rhea" id="RHEA:24304"/>
        <dbReference type="Rhea" id="RHEA-COMP:10494"/>
        <dbReference type="Rhea" id="RHEA-COMP:10495"/>
        <dbReference type="ChEBI" id="CHEBI:15378"/>
        <dbReference type="ChEBI" id="CHEBI:16526"/>
        <dbReference type="ChEBI" id="CHEBI:57305"/>
        <dbReference type="ChEBI" id="CHEBI:83099"/>
        <dbReference type="ChEBI" id="CHEBI:83143"/>
        <dbReference type="EC" id="1.4.4.2"/>
    </reaction>
</comment>
<comment type="caution">
    <text evidence="12">The sequence shown here is derived from an EMBL/GenBank/DDBJ whole genome shotgun (WGS) entry which is preliminary data.</text>
</comment>
<dbReference type="InterPro" id="IPR015422">
    <property type="entry name" value="PyrdxlP-dep_Trfase_small"/>
</dbReference>